<keyword evidence="2" id="KW-0813">Transport</keyword>
<dbReference type="GO" id="GO:0060003">
    <property type="term" value="P:copper ion export"/>
    <property type="evidence" value="ECO:0007669"/>
    <property type="project" value="TreeGrafter"/>
</dbReference>
<evidence type="ECO:0000313" key="3">
    <source>
        <dbReference type="EMBL" id="NMH66616.1"/>
    </source>
</evidence>
<sequence length="397" mass="41632">MSGLGQVCCPVPSGCLSSPRIEFLGYAMKYLILVGGLLTFPALAAQEHADVGPATAHAAANDEQPHALVLSAQQRELAGIRVQALAPRAFSLDKVASVTLVADRDATLTLAPQLEVRVLARHVVPGQEVKAGAPLLTLGGAAVAQAQADYINAAAEWDRIRRMAEGAVSASQRMQTRVDAELKRAILEALKMTPAQIAALALSPESIGQYLLLAPISGRVQQDKAVLGQVSAAGNALLQLTDESRLWAEAQLSASQAADLRIGTEALLRVGDASLTAKIIGRSHELDSLTRTEAVLLSLANAGHGLHAGQFGELYLPGAEREGLVLPDAALTRGGDGDWQVFIETAEGFEALEVEVLQRQRGMNLVTGLPPGSRVVMAGAFLLASELAKAGFSVHNH</sequence>
<gene>
    <name evidence="3" type="ORF">HC757_15780</name>
</gene>
<dbReference type="Gene3D" id="1.10.287.470">
    <property type="entry name" value="Helix hairpin bin"/>
    <property type="match status" value="1"/>
</dbReference>
<dbReference type="GO" id="GO:0016020">
    <property type="term" value="C:membrane"/>
    <property type="evidence" value="ECO:0007669"/>
    <property type="project" value="InterPro"/>
</dbReference>
<name>A0A972G340_9GAMM</name>
<dbReference type="GO" id="GO:0022857">
    <property type="term" value="F:transmembrane transporter activity"/>
    <property type="evidence" value="ECO:0007669"/>
    <property type="project" value="InterPro"/>
</dbReference>
<dbReference type="PANTHER" id="PTHR30097:SF15">
    <property type="entry name" value="CATION EFFLUX SYSTEM PROTEIN CUSB"/>
    <property type="match status" value="1"/>
</dbReference>
<comment type="caution">
    <text evidence="3">The sequence shown here is derived from an EMBL/GenBank/DDBJ whole genome shotgun (WGS) entry which is preliminary data.</text>
</comment>
<dbReference type="InterPro" id="IPR006143">
    <property type="entry name" value="RND_pump_MFP"/>
</dbReference>
<evidence type="ECO:0000313" key="4">
    <source>
        <dbReference type="Proteomes" id="UP000737113"/>
    </source>
</evidence>
<dbReference type="Proteomes" id="UP000737113">
    <property type="component" value="Unassembled WGS sequence"/>
</dbReference>
<reference evidence="3" key="1">
    <citation type="submission" date="2020-04" db="EMBL/GenBank/DDBJ databases">
        <title>Description of Shewanella salipaludis sp. nov., isolated from a salt marsh.</title>
        <authorList>
            <person name="Park S."/>
            <person name="Yoon J.-H."/>
        </authorList>
    </citation>
    <scope>NUCLEOTIDE SEQUENCE</scope>
    <source>
        <strain evidence="3">SHSM-M6</strain>
    </source>
</reference>
<dbReference type="Gene3D" id="2.40.420.20">
    <property type="match status" value="1"/>
</dbReference>
<evidence type="ECO:0000256" key="1">
    <source>
        <dbReference type="ARBA" id="ARBA00009477"/>
    </source>
</evidence>
<proteinExistence type="inferred from homology"/>
<dbReference type="Gene3D" id="2.40.30.170">
    <property type="match status" value="1"/>
</dbReference>
<dbReference type="NCBIfam" id="TIGR01730">
    <property type="entry name" value="RND_mfp"/>
    <property type="match status" value="1"/>
</dbReference>
<dbReference type="Gene3D" id="2.40.50.100">
    <property type="match status" value="1"/>
</dbReference>
<dbReference type="AlphaFoldDB" id="A0A972G340"/>
<organism evidence="3 4">
    <name type="scientific">Shewanella salipaludis</name>
    <dbReference type="NCBI Taxonomy" id="2723052"/>
    <lineage>
        <taxon>Bacteria</taxon>
        <taxon>Pseudomonadati</taxon>
        <taxon>Pseudomonadota</taxon>
        <taxon>Gammaproteobacteria</taxon>
        <taxon>Alteromonadales</taxon>
        <taxon>Shewanellaceae</taxon>
        <taxon>Shewanella</taxon>
    </lineage>
</organism>
<dbReference type="GO" id="GO:0015679">
    <property type="term" value="P:plasma membrane copper ion transport"/>
    <property type="evidence" value="ECO:0007669"/>
    <property type="project" value="TreeGrafter"/>
</dbReference>
<comment type="similarity">
    <text evidence="1">Belongs to the membrane fusion protein (MFP) (TC 8.A.1) family.</text>
</comment>
<dbReference type="EMBL" id="JAAXYH010000014">
    <property type="protein sequence ID" value="NMH66616.1"/>
    <property type="molecule type" value="Genomic_DNA"/>
</dbReference>
<dbReference type="PANTHER" id="PTHR30097">
    <property type="entry name" value="CATION EFFLUX SYSTEM PROTEIN CUSB"/>
    <property type="match status" value="1"/>
</dbReference>
<protein>
    <submittedName>
        <fullName evidence="3">Efflux RND transporter periplasmic adaptor subunit</fullName>
    </submittedName>
</protein>
<dbReference type="InterPro" id="IPR051909">
    <property type="entry name" value="MFP_Cation_Efflux"/>
</dbReference>
<dbReference type="GO" id="GO:0046914">
    <property type="term" value="F:transition metal ion binding"/>
    <property type="evidence" value="ECO:0007669"/>
    <property type="project" value="TreeGrafter"/>
</dbReference>
<accession>A0A972G340</accession>
<keyword evidence="4" id="KW-1185">Reference proteome</keyword>
<dbReference type="SUPFAM" id="SSF111369">
    <property type="entry name" value="HlyD-like secretion proteins"/>
    <property type="match status" value="1"/>
</dbReference>
<dbReference type="GO" id="GO:0030288">
    <property type="term" value="C:outer membrane-bounded periplasmic space"/>
    <property type="evidence" value="ECO:0007669"/>
    <property type="project" value="TreeGrafter"/>
</dbReference>
<evidence type="ECO:0000256" key="2">
    <source>
        <dbReference type="ARBA" id="ARBA00022448"/>
    </source>
</evidence>